<dbReference type="EMBL" id="CAJVPM010003385">
    <property type="protein sequence ID" value="CAG8500694.1"/>
    <property type="molecule type" value="Genomic_DNA"/>
</dbReference>
<evidence type="ECO:0000313" key="2">
    <source>
        <dbReference type="Proteomes" id="UP000789860"/>
    </source>
</evidence>
<organism evidence="1 2">
    <name type="scientific">Scutellospora calospora</name>
    <dbReference type="NCBI Taxonomy" id="85575"/>
    <lineage>
        <taxon>Eukaryota</taxon>
        <taxon>Fungi</taxon>
        <taxon>Fungi incertae sedis</taxon>
        <taxon>Mucoromycota</taxon>
        <taxon>Glomeromycotina</taxon>
        <taxon>Glomeromycetes</taxon>
        <taxon>Diversisporales</taxon>
        <taxon>Gigasporaceae</taxon>
        <taxon>Scutellospora</taxon>
    </lineage>
</organism>
<sequence length="108" mass="12101">MKRGKVETRTRDGQNVLCMMSMIHVIKIDFMTIDRTLRQLQLDNDNYDYIRGQPKKSGAGNGNWGVLGDEINVIGQFLTSSTLAINPSSHIRVITAEEFGKIKVAAMM</sequence>
<evidence type="ECO:0000313" key="1">
    <source>
        <dbReference type="EMBL" id="CAG8500694.1"/>
    </source>
</evidence>
<gene>
    <name evidence="1" type="ORF">SCALOS_LOCUS3229</name>
</gene>
<protein>
    <submittedName>
        <fullName evidence="1">367_t:CDS:1</fullName>
    </submittedName>
</protein>
<name>A0ACA9KYM9_9GLOM</name>
<comment type="caution">
    <text evidence="1">The sequence shown here is derived from an EMBL/GenBank/DDBJ whole genome shotgun (WGS) entry which is preliminary data.</text>
</comment>
<dbReference type="Proteomes" id="UP000789860">
    <property type="component" value="Unassembled WGS sequence"/>
</dbReference>
<reference evidence="1" key="1">
    <citation type="submission" date="2021-06" db="EMBL/GenBank/DDBJ databases">
        <authorList>
            <person name="Kallberg Y."/>
            <person name="Tangrot J."/>
            <person name="Rosling A."/>
        </authorList>
    </citation>
    <scope>NUCLEOTIDE SEQUENCE</scope>
    <source>
        <strain evidence="1">AU212A</strain>
    </source>
</reference>
<accession>A0ACA9KYM9</accession>
<keyword evidence="2" id="KW-1185">Reference proteome</keyword>
<proteinExistence type="predicted"/>